<evidence type="ECO:0000256" key="1">
    <source>
        <dbReference type="ARBA" id="ARBA00022737"/>
    </source>
</evidence>
<reference evidence="4 5" key="1">
    <citation type="journal article" date="2024" name="bioRxiv">
        <title>A reference genome for Trichogramma kaykai: A tiny desert-dwelling parasitoid wasp with competing sex-ratio distorters.</title>
        <authorList>
            <person name="Culotta J."/>
            <person name="Lindsey A.R."/>
        </authorList>
    </citation>
    <scope>NUCLEOTIDE SEQUENCE [LARGE SCALE GENOMIC DNA]</scope>
    <source>
        <strain evidence="4 5">KSX58</strain>
    </source>
</reference>
<sequence>MCARSGRTMSRLERLQRLARNNGDFQTMEEGLTVFGNIRALLKEWLDAPKLEEIFRPEQIDRLLVNALKLYHILWDRSEERRLVYNPCEPGVAYFIWYVIRSGYVGEPELDADGRPVTRRGTALHEALRCDRRFFRCLIINETVPGLFDIYPRFEANYVDEDGLTHFHAACRLGRVNMVERFLDAGADPNCRASSGSGLTALHFALQTDILGDRRSVLNLLLKRGADPNLADARGRSPLHVICSEFGYDWFLTKMVDGLCKKEYKPLRVNARDDNDDTPLGLALRCGYKQVAYLLRKYDDGSTPTDIAPEETISRKMARLSVD</sequence>
<dbReference type="PROSITE" id="PS50088">
    <property type="entry name" value="ANK_REPEAT"/>
    <property type="match status" value="2"/>
</dbReference>
<dbReference type="InterPro" id="IPR036770">
    <property type="entry name" value="Ankyrin_rpt-contain_sf"/>
</dbReference>
<dbReference type="SUPFAM" id="SSF48403">
    <property type="entry name" value="Ankyrin repeat"/>
    <property type="match status" value="1"/>
</dbReference>
<dbReference type="SMART" id="SM00248">
    <property type="entry name" value="ANK"/>
    <property type="match status" value="3"/>
</dbReference>
<dbReference type="PANTHER" id="PTHR24123:SF33">
    <property type="entry name" value="PROTEIN HOS4"/>
    <property type="match status" value="1"/>
</dbReference>
<evidence type="ECO:0000313" key="5">
    <source>
        <dbReference type="Proteomes" id="UP001627154"/>
    </source>
</evidence>
<dbReference type="PROSITE" id="PS50297">
    <property type="entry name" value="ANK_REP_REGION"/>
    <property type="match status" value="2"/>
</dbReference>
<feature type="repeat" description="ANK" evidence="3">
    <location>
        <begin position="162"/>
        <end position="194"/>
    </location>
</feature>
<dbReference type="InterPro" id="IPR051165">
    <property type="entry name" value="Multifunctional_ANK_Repeat"/>
</dbReference>
<proteinExistence type="predicted"/>
<evidence type="ECO:0000256" key="2">
    <source>
        <dbReference type="ARBA" id="ARBA00023043"/>
    </source>
</evidence>
<organism evidence="4 5">
    <name type="scientific">Trichogramma kaykai</name>
    <dbReference type="NCBI Taxonomy" id="54128"/>
    <lineage>
        <taxon>Eukaryota</taxon>
        <taxon>Metazoa</taxon>
        <taxon>Ecdysozoa</taxon>
        <taxon>Arthropoda</taxon>
        <taxon>Hexapoda</taxon>
        <taxon>Insecta</taxon>
        <taxon>Pterygota</taxon>
        <taxon>Neoptera</taxon>
        <taxon>Endopterygota</taxon>
        <taxon>Hymenoptera</taxon>
        <taxon>Apocrita</taxon>
        <taxon>Proctotrupomorpha</taxon>
        <taxon>Chalcidoidea</taxon>
        <taxon>Trichogrammatidae</taxon>
        <taxon>Trichogramma</taxon>
    </lineage>
</organism>
<keyword evidence="2 3" id="KW-0040">ANK repeat</keyword>
<dbReference type="Proteomes" id="UP001627154">
    <property type="component" value="Unassembled WGS sequence"/>
</dbReference>
<accession>A0ABD2XK57</accession>
<keyword evidence="5" id="KW-1185">Reference proteome</keyword>
<protein>
    <submittedName>
        <fullName evidence="4">Uncharacterized protein</fullName>
    </submittedName>
</protein>
<evidence type="ECO:0000313" key="4">
    <source>
        <dbReference type="EMBL" id="KAL3405408.1"/>
    </source>
</evidence>
<dbReference type="AlphaFoldDB" id="A0ABD2XK57"/>
<dbReference type="EMBL" id="JBJJXI010000021">
    <property type="protein sequence ID" value="KAL3405408.1"/>
    <property type="molecule type" value="Genomic_DNA"/>
</dbReference>
<dbReference type="InterPro" id="IPR002110">
    <property type="entry name" value="Ankyrin_rpt"/>
</dbReference>
<evidence type="ECO:0000256" key="3">
    <source>
        <dbReference type="PROSITE-ProRule" id="PRU00023"/>
    </source>
</evidence>
<dbReference type="Pfam" id="PF12796">
    <property type="entry name" value="Ank_2"/>
    <property type="match status" value="1"/>
</dbReference>
<comment type="caution">
    <text evidence="4">The sequence shown here is derived from an EMBL/GenBank/DDBJ whole genome shotgun (WGS) entry which is preliminary data.</text>
</comment>
<keyword evidence="1" id="KW-0677">Repeat</keyword>
<dbReference type="PANTHER" id="PTHR24123">
    <property type="entry name" value="ANKYRIN REPEAT-CONTAINING"/>
    <property type="match status" value="1"/>
</dbReference>
<feature type="repeat" description="ANK" evidence="3">
    <location>
        <begin position="197"/>
        <end position="233"/>
    </location>
</feature>
<name>A0ABD2XK57_9HYME</name>
<gene>
    <name evidence="4" type="ORF">TKK_002420</name>
</gene>
<dbReference type="Gene3D" id="1.25.40.20">
    <property type="entry name" value="Ankyrin repeat-containing domain"/>
    <property type="match status" value="1"/>
</dbReference>